<evidence type="ECO:0000256" key="7">
    <source>
        <dbReference type="ARBA" id="ARBA00038093"/>
    </source>
</evidence>
<comment type="cofactor">
    <cofactor evidence="1">
        <name>Mg(2+)</name>
        <dbReference type="ChEBI" id="CHEBI:18420"/>
    </cofactor>
</comment>
<dbReference type="OrthoDB" id="9804823at2"/>
<dbReference type="SUPFAM" id="SSF88723">
    <property type="entry name" value="PIN domain-like"/>
    <property type="match status" value="1"/>
</dbReference>
<keyword evidence="6" id="KW-0460">Magnesium</keyword>
<gene>
    <name evidence="9" type="ORF">E2B99_08535</name>
</gene>
<dbReference type="GO" id="GO:0016787">
    <property type="term" value="F:hydrolase activity"/>
    <property type="evidence" value="ECO:0007669"/>
    <property type="project" value="UniProtKB-KW"/>
</dbReference>
<evidence type="ECO:0000256" key="5">
    <source>
        <dbReference type="ARBA" id="ARBA00022801"/>
    </source>
</evidence>
<evidence type="ECO:0000256" key="1">
    <source>
        <dbReference type="ARBA" id="ARBA00001946"/>
    </source>
</evidence>
<dbReference type="CDD" id="cd18746">
    <property type="entry name" value="PIN_VapC4-5_FitB-like"/>
    <property type="match status" value="1"/>
</dbReference>
<dbReference type="AlphaFoldDB" id="A0A4Y7XBJ4"/>
<reference evidence="9 10" key="1">
    <citation type="submission" date="2019-03" db="EMBL/GenBank/DDBJ databases">
        <title>Alkanindiges illinoisensis: a potential pathogenic isolated from ascites of a gastric cancer patient with abdominal metastasis.</title>
        <authorList>
            <person name="Hu X."/>
            <person name="Yang B."/>
            <person name="Yan X."/>
            <person name="Lin L."/>
            <person name="Zhao H."/>
            <person name="Zhou F."/>
            <person name="Su B."/>
            <person name="Chen J."/>
            <person name="Rui Y."/>
            <person name="Wang Q."/>
            <person name="Zheng L."/>
        </authorList>
    </citation>
    <scope>NUCLEOTIDE SEQUENCE [LARGE SCALE GENOMIC DNA]</scope>
    <source>
        <strain evidence="9 10">NFYY 23406</strain>
    </source>
</reference>
<keyword evidence="4" id="KW-0479">Metal-binding</keyword>
<dbReference type="PANTHER" id="PTHR33653">
    <property type="entry name" value="RIBONUCLEASE VAPC2"/>
    <property type="match status" value="1"/>
</dbReference>
<keyword evidence="5" id="KW-0378">Hydrolase</keyword>
<evidence type="ECO:0000313" key="10">
    <source>
        <dbReference type="Proteomes" id="UP000297834"/>
    </source>
</evidence>
<dbReference type="GO" id="GO:0004518">
    <property type="term" value="F:nuclease activity"/>
    <property type="evidence" value="ECO:0007669"/>
    <property type="project" value="UniProtKB-KW"/>
</dbReference>
<dbReference type="EMBL" id="SNTY01000030">
    <property type="protein sequence ID" value="TEU26148.1"/>
    <property type="molecule type" value="Genomic_DNA"/>
</dbReference>
<keyword evidence="10" id="KW-1185">Reference proteome</keyword>
<dbReference type="InterPro" id="IPR050556">
    <property type="entry name" value="Type_II_TA_system_RNase"/>
</dbReference>
<accession>A0A4Y7XBJ4</accession>
<dbReference type="Proteomes" id="UP000297834">
    <property type="component" value="Unassembled WGS sequence"/>
</dbReference>
<name>A0A4Y7XBJ4_9GAMM</name>
<evidence type="ECO:0000256" key="6">
    <source>
        <dbReference type="ARBA" id="ARBA00022842"/>
    </source>
</evidence>
<evidence type="ECO:0000256" key="3">
    <source>
        <dbReference type="ARBA" id="ARBA00022722"/>
    </source>
</evidence>
<keyword evidence="3" id="KW-0540">Nuclease</keyword>
<keyword evidence="2" id="KW-1277">Toxin-antitoxin system</keyword>
<comment type="caution">
    <text evidence="9">The sequence shown here is derived from an EMBL/GenBank/DDBJ whole genome shotgun (WGS) entry which is preliminary data.</text>
</comment>
<organism evidence="9 10">
    <name type="scientific">Alkanindiges illinoisensis</name>
    <dbReference type="NCBI Taxonomy" id="197183"/>
    <lineage>
        <taxon>Bacteria</taxon>
        <taxon>Pseudomonadati</taxon>
        <taxon>Pseudomonadota</taxon>
        <taxon>Gammaproteobacteria</taxon>
        <taxon>Moraxellales</taxon>
        <taxon>Moraxellaceae</taxon>
        <taxon>Alkanindiges</taxon>
    </lineage>
</organism>
<evidence type="ECO:0000256" key="4">
    <source>
        <dbReference type="ARBA" id="ARBA00022723"/>
    </source>
</evidence>
<evidence type="ECO:0000256" key="2">
    <source>
        <dbReference type="ARBA" id="ARBA00022649"/>
    </source>
</evidence>
<dbReference type="PANTHER" id="PTHR33653:SF1">
    <property type="entry name" value="RIBONUCLEASE VAPC2"/>
    <property type="match status" value="1"/>
</dbReference>
<sequence>MTLSYLLDTNILSELVKPQPNAGVVAWILNHPEQLCFISVVTLSELQFGIERMPASARKEHIKTWLNHDLKARFASRIINIEDNIAIQCGTFRAIRQTQGIPLAIADGFIAASAFVHDLAVVTRNTKDFEHLDIQLINPFQ</sequence>
<dbReference type="Pfam" id="PF01850">
    <property type="entry name" value="PIN"/>
    <property type="match status" value="1"/>
</dbReference>
<protein>
    <submittedName>
        <fullName evidence="9">Type II toxin-antitoxin system VapC family toxin</fullName>
    </submittedName>
</protein>
<dbReference type="GO" id="GO:0046872">
    <property type="term" value="F:metal ion binding"/>
    <property type="evidence" value="ECO:0007669"/>
    <property type="project" value="UniProtKB-KW"/>
</dbReference>
<feature type="domain" description="PIN" evidence="8">
    <location>
        <begin position="5"/>
        <end position="133"/>
    </location>
</feature>
<dbReference type="InterPro" id="IPR002716">
    <property type="entry name" value="PIN_dom"/>
</dbReference>
<evidence type="ECO:0000313" key="9">
    <source>
        <dbReference type="EMBL" id="TEU26148.1"/>
    </source>
</evidence>
<dbReference type="InterPro" id="IPR029060">
    <property type="entry name" value="PIN-like_dom_sf"/>
</dbReference>
<evidence type="ECO:0000259" key="8">
    <source>
        <dbReference type="Pfam" id="PF01850"/>
    </source>
</evidence>
<proteinExistence type="inferred from homology"/>
<dbReference type="Gene3D" id="3.40.50.1010">
    <property type="entry name" value="5'-nuclease"/>
    <property type="match status" value="1"/>
</dbReference>
<comment type="similarity">
    <text evidence="7">Belongs to the PINc/VapC protein family.</text>
</comment>